<evidence type="ECO:0000313" key="5">
    <source>
        <dbReference type="EMBL" id="TYK24031.1"/>
    </source>
</evidence>
<accession>A0A5A7V880</accession>
<dbReference type="Pfam" id="PF08284">
    <property type="entry name" value="RVP_2"/>
    <property type="match status" value="1"/>
</dbReference>
<dbReference type="InterPro" id="IPR043128">
    <property type="entry name" value="Rev_trsase/Diguanyl_cyclase"/>
</dbReference>
<dbReference type="InterPro" id="IPR041577">
    <property type="entry name" value="RT_RNaseH_2"/>
</dbReference>
<dbReference type="PANTHER" id="PTHR24559:SF450">
    <property type="entry name" value="RNA-DIRECTED DNA POLYMERASE HOMOLOG"/>
    <property type="match status" value="1"/>
</dbReference>
<evidence type="ECO:0000259" key="2">
    <source>
        <dbReference type="Pfam" id="PF00078"/>
    </source>
</evidence>
<dbReference type="OrthoDB" id="1934862at2759"/>
<dbReference type="Gene3D" id="3.30.70.270">
    <property type="match status" value="2"/>
</dbReference>
<dbReference type="InterPro" id="IPR043502">
    <property type="entry name" value="DNA/RNA_pol_sf"/>
</dbReference>
<dbReference type="Gene3D" id="2.40.70.10">
    <property type="entry name" value="Acid Proteases"/>
    <property type="match status" value="1"/>
</dbReference>
<dbReference type="Pfam" id="PF17919">
    <property type="entry name" value="RT_RNaseH_2"/>
    <property type="match status" value="1"/>
</dbReference>
<dbReference type="Proteomes" id="UP000321947">
    <property type="component" value="Unassembled WGS sequence"/>
</dbReference>
<evidence type="ECO:0000313" key="4">
    <source>
        <dbReference type="EMBL" id="KAA0061899.1"/>
    </source>
</evidence>
<dbReference type="SUPFAM" id="SSF50630">
    <property type="entry name" value="Acid proteases"/>
    <property type="match status" value="1"/>
</dbReference>
<dbReference type="SUPFAM" id="SSF56672">
    <property type="entry name" value="DNA/RNA polymerases"/>
    <property type="match status" value="1"/>
</dbReference>
<feature type="domain" description="Reverse transcriptase/retrotransposon-derived protein RNase H-like" evidence="3">
    <location>
        <begin position="506"/>
        <end position="565"/>
    </location>
</feature>
<dbReference type="Pfam" id="PF00078">
    <property type="entry name" value="RVT_1"/>
    <property type="match status" value="1"/>
</dbReference>
<dbReference type="PANTHER" id="PTHR24559">
    <property type="entry name" value="TRANSPOSON TY3-I GAG-POL POLYPROTEIN"/>
    <property type="match status" value="1"/>
</dbReference>
<dbReference type="AlphaFoldDB" id="A0A5A7V880"/>
<organism evidence="4 6">
    <name type="scientific">Cucumis melo var. makuwa</name>
    <name type="common">Oriental melon</name>
    <dbReference type="NCBI Taxonomy" id="1194695"/>
    <lineage>
        <taxon>Eukaryota</taxon>
        <taxon>Viridiplantae</taxon>
        <taxon>Streptophyta</taxon>
        <taxon>Embryophyta</taxon>
        <taxon>Tracheophyta</taxon>
        <taxon>Spermatophyta</taxon>
        <taxon>Magnoliopsida</taxon>
        <taxon>eudicotyledons</taxon>
        <taxon>Gunneridae</taxon>
        <taxon>Pentapetalae</taxon>
        <taxon>rosids</taxon>
        <taxon>fabids</taxon>
        <taxon>Cucurbitales</taxon>
        <taxon>Cucurbitaceae</taxon>
        <taxon>Benincaseae</taxon>
        <taxon>Cucumis</taxon>
    </lineage>
</organism>
<protein>
    <submittedName>
        <fullName evidence="4">Disease resistance protein</fullName>
    </submittedName>
</protein>
<feature type="region of interest" description="Disordered" evidence="1">
    <location>
        <begin position="40"/>
        <end position="93"/>
    </location>
</feature>
<dbReference type="CDD" id="cd00303">
    <property type="entry name" value="retropepsin_like"/>
    <property type="match status" value="1"/>
</dbReference>
<gene>
    <name evidence="5" type="ORF">E5676_scaffold250G001310</name>
    <name evidence="4" type="ORF">E6C27_scaffold89G001510</name>
</gene>
<dbReference type="InterPro" id="IPR053134">
    <property type="entry name" value="RNA-dir_DNA_polymerase"/>
</dbReference>
<evidence type="ECO:0000313" key="7">
    <source>
        <dbReference type="Proteomes" id="UP000321947"/>
    </source>
</evidence>
<dbReference type="Proteomes" id="UP000321393">
    <property type="component" value="Unassembled WGS sequence"/>
</dbReference>
<sequence length="570" mass="64364">MPVIEASLSEIAKNFELMRLQSKKQQQMLLMMMESKAKERSTMSEQLTASAARNSATAKGKENEATSSRVIETHRNLNDIRNEKKANNDENAGDRNKFKKVKMYVFNGEDPDSWLFRAKSGRIKQPWNLGKAEEVVILIDCGGTHNFISDKLVKKLHLPTKETAHYGVILGSRTAIQGKRICEALEVQLKDWIVREDFLPSELGGVNIILGMQWLHSLRVTVVDWKNLSLTFTDNGKQICIKGDPSLTKARVSLKSIIKTWGEQDEGFLIECRVVEVNGPVKAECCATDVHSNETSPVLTVLDQYANTLSLWLSSKEEMEKLVGEMLASRVIRPSTSPFSSSVLLVKKKDSSWRFLLAFLCRLQAVNNATIPDKFPFLVVEELFDKLCGATLFSKISLKFGYHQIQMVDEDIEKMTFRTHKGHYEFLVMPFGLTNAPTTFQALMNTIFKPHLRRKHELYANRKKCSFARSKIEYLGHAISGEGVEQYGSIAAPLTQLLKEGGLKLNEEAEEAFERLKTAMMSFPVLRLPNFDPPFEIETDASGYGVGAVLIQFKHPIAFYSHSLAMRDRA</sequence>
<comment type="caution">
    <text evidence="4">The sequence shown here is derived from an EMBL/GenBank/DDBJ whole genome shotgun (WGS) entry which is preliminary data.</text>
</comment>
<evidence type="ECO:0000256" key="1">
    <source>
        <dbReference type="SAM" id="MobiDB-lite"/>
    </source>
</evidence>
<dbReference type="EMBL" id="SSTD01004111">
    <property type="protein sequence ID" value="TYK24031.1"/>
    <property type="molecule type" value="Genomic_DNA"/>
</dbReference>
<proteinExistence type="predicted"/>
<feature type="compositionally biased region" description="Polar residues" evidence="1">
    <location>
        <begin position="43"/>
        <end position="57"/>
    </location>
</feature>
<feature type="domain" description="Reverse transcriptase" evidence="2">
    <location>
        <begin position="346"/>
        <end position="459"/>
    </location>
</feature>
<evidence type="ECO:0000259" key="3">
    <source>
        <dbReference type="Pfam" id="PF17919"/>
    </source>
</evidence>
<feature type="compositionally biased region" description="Basic and acidic residues" evidence="1">
    <location>
        <begin position="71"/>
        <end position="93"/>
    </location>
</feature>
<dbReference type="InterPro" id="IPR021109">
    <property type="entry name" value="Peptidase_aspartic_dom_sf"/>
</dbReference>
<dbReference type="Gene3D" id="3.10.10.10">
    <property type="entry name" value="HIV Type 1 Reverse Transcriptase, subunit A, domain 1"/>
    <property type="match status" value="1"/>
</dbReference>
<dbReference type="CDD" id="cd01647">
    <property type="entry name" value="RT_LTR"/>
    <property type="match status" value="1"/>
</dbReference>
<dbReference type="EMBL" id="SSTE01004728">
    <property type="protein sequence ID" value="KAA0061899.1"/>
    <property type="molecule type" value="Genomic_DNA"/>
</dbReference>
<evidence type="ECO:0000313" key="6">
    <source>
        <dbReference type="Proteomes" id="UP000321393"/>
    </source>
</evidence>
<reference evidence="6 7" key="1">
    <citation type="submission" date="2019-08" db="EMBL/GenBank/DDBJ databases">
        <title>Draft genome sequences of two oriental melons (Cucumis melo L. var makuwa).</title>
        <authorList>
            <person name="Kwon S.-Y."/>
        </authorList>
    </citation>
    <scope>NUCLEOTIDE SEQUENCE [LARGE SCALE GENOMIC DNA]</scope>
    <source>
        <strain evidence="7">cv. Chang Bougi</strain>
        <strain evidence="6">cv. SW 3</strain>
        <tissue evidence="4">Leaf</tissue>
    </source>
</reference>
<dbReference type="InterPro" id="IPR000477">
    <property type="entry name" value="RT_dom"/>
</dbReference>
<name>A0A5A7V880_CUCMM</name>